<dbReference type="InterPro" id="IPR022813">
    <property type="entry name" value="SecD/SecF_arch_bac"/>
</dbReference>
<feature type="transmembrane region" description="Helical" evidence="12">
    <location>
        <begin position="192"/>
        <end position="213"/>
    </location>
</feature>
<dbReference type="InterPro" id="IPR055344">
    <property type="entry name" value="SecD_SecF_C_bact"/>
</dbReference>
<dbReference type="InterPro" id="IPR005665">
    <property type="entry name" value="SecF_bac"/>
</dbReference>
<keyword evidence="4 12" id="KW-0812">Transmembrane</keyword>
<dbReference type="NCBIfam" id="TIGR00966">
    <property type="entry name" value="transloc_SecF"/>
    <property type="match status" value="1"/>
</dbReference>
<keyword evidence="7 12" id="KW-0811">Translocation</keyword>
<evidence type="ECO:0000256" key="1">
    <source>
        <dbReference type="ARBA" id="ARBA00004651"/>
    </source>
</evidence>
<organism evidence="15 16">
    <name type="scientific">Plantimonas leprariae</name>
    <dbReference type="NCBI Taxonomy" id="2615207"/>
    <lineage>
        <taxon>Bacteria</taxon>
        <taxon>Pseudomonadati</taxon>
        <taxon>Pseudomonadota</taxon>
        <taxon>Alphaproteobacteria</taxon>
        <taxon>Hyphomicrobiales</taxon>
        <taxon>Aurantimonadaceae</taxon>
        <taxon>Plantimonas</taxon>
    </lineage>
</organism>
<comment type="similarity">
    <text evidence="11">In the N-terminal section; belongs to the SecD/SecF family. SecD subfamily.</text>
</comment>
<feature type="transmembrane region" description="Helical" evidence="12">
    <location>
        <begin position="137"/>
        <end position="157"/>
    </location>
</feature>
<feature type="transmembrane region" description="Helical" evidence="12">
    <location>
        <begin position="272"/>
        <end position="296"/>
    </location>
</feature>
<dbReference type="AlphaFoldDB" id="A0A7V7PSD1"/>
<dbReference type="GO" id="GO:0015450">
    <property type="term" value="F:protein-transporting ATPase activity"/>
    <property type="evidence" value="ECO:0007669"/>
    <property type="project" value="InterPro"/>
</dbReference>
<name>A0A7V7PSD1_9HYPH</name>
<evidence type="ECO:0000256" key="7">
    <source>
        <dbReference type="ARBA" id="ARBA00023010"/>
    </source>
</evidence>
<keyword evidence="2 12" id="KW-0813">Transport</keyword>
<keyword evidence="5 12" id="KW-0653">Protein transport</keyword>
<evidence type="ECO:0000256" key="6">
    <source>
        <dbReference type="ARBA" id="ARBA00022989"/>
    </source>
</evidence>
<evidence type="ECO:0000256" key="10">
    <source>
        <dbReference type="ARBA" id="ARBA00060856"/>
    </source>
</evidence>
<dbReference type="Pfam" id="PF02355">
    <property type="entry name" value="SecD_SecF_C"/>
    <property type="match status" value="1"/>
</dbReference>
<feature type="transmembrane region" description="Helical" evidence="12">
    <location>
        <begin position="234"/>
        <end position="260"/>
    </location>
</feature>
<keyword evidence="8 12" id="KW-0472">Membrane</keyword>
<dbReference type="FunFam" id="1.20.1640.10:FF:000024">
    <property type="entry name" value="Multifunctional fusion protein"/>
    <property type="match status" value="1"/>
</dbReference>
<dbReference type="SUPFAM" id="SSF82866">
    <property type="entry name" value="Multidrug efflux transporter AcrB transmembrane domain"/>
    <property type="match status" value="1"/>
</dbReference>
<comment type="function">
    <text evidence="9 12">Part of the Sec protein translocase complex. Interacts with the SecYEG preprotein conducting channel. SecDF uses the proton motive force (PMF) to complete protein translocation after the ATP-dependent function of SecA.</text>
</comment>
<dbReference type="NCBIfam" id="TIGR00916">
    <property type="entry name" value="2A0604s01"/>
    <property type="match status" value="1"/>
</dbReference>
<evidence type="ECO:0000313" key="15">
    <source>
        <dbReference type="EMBL" id="KAB0681976.1"/>
    </source>
</evidence>
<gene>
    <name evidence="12 15" type="primary">secF</name>
    <name evidence="15" type="ORF">F6X38_03995</name>
</gene>
<keyword evidence="6 12" id="KW-1133">Transmembrane helix</keyword>
<sequence length="324" mass="35188">MKHIRLIPDDTNLPFMKWAKVRTPVSIVLILVSFALFFAVGVNAGIDFKGGTVIEVHSHQPTADIADIRSKLDALALGEVQIQTIGSPNEVLIRVAAQPDGAQADQAAAQRVRDTLGAADYDFRRVETVGPRVSGELARTGTLAVLFTIAGIMAYIWVRFEWQFGVAAVATLVHDAILTVGFFAATQIDFNLQSLAAILTIIGYSLNDTVVIFDRIREILRKYKQMPIRDVIDLATNQTLARTIMTSLTLLLALLSLYVFGGPVIRSFTAAMIWGIIVATASSIFIGGPILIYFNIRAPKDEAKKEEVKKPAGTVPAKTPARAG</sequence>
<comment type="subunit">
    <text evidence="12">Forms a complex with SecD. Part of the essential Sec protein translocation apparatus which comprises SecA, SecYEG and auxiliary proteins SecDF-YajC and YidC.</text>
</comment>
<comment type="similarity">
    <text evidence="10">In the C-terminal section; belongs to the SecD/SecF family. SecF subfamily.</text>
</comment>
<evidence type="ECO:0000256" key="11">
    <source>
        <dbReference type="ARBA" id="ARBA00061053"/>
    </source>
</evidence>
<feature type="domain" description="Protein export membrane protein SecD/SecF C-terminal" evidence="14">
    <location>
        <begin position="120"/>
        <end position="294"/>
    </location>
</feature>
<keyword evidence="3 12" id="KW-1003">Cell membrane</keyword>
<dbReference type="RefSeq" id="WP_150968236.1">
    <property type="nucleotide sequence ID" value="NZ_VZDO01000002.1"/>
</dbReference>
<keyword evidence="16" id="KW-1185">Reference proteome</keyword>
<dbReference type="Pfam" id="PF07549">
    <property type="entry name" value="Sec_GG"/>
    <property type="match status" value="1"/>
</dbReference>
<evidence type="ECO:0000256" key="13">
    <source>
        <dbReference type="SAM" id="MobiDB-lite"/>
    </source>
</evidence>
<evidence type="ECO:0000256" key="3">
    <source>
        <dbReference type="ARBA" id="ARBA00022475"/>
    </source>
</evidence>
<evidence type="ECO:0000256" key="5">
    <source>
        <dbReference type="ARBA" id="ARBA00022927"/>
    </source>
</evidence>
<evidence type="ECO:0000256" key="12">
    <source>
        <dbReference type="HAMAP-Rule" id="MF_01464"/>
    </source>
</evidence>
<dbReference type="GO" id="GO:0006605">
    <property type="term" value="P:protein targeting"/>
    <property type="evidence" value="ECO:0007669"/>
    <property type="project" value="UniProtKB-UniRule"/>
</dbReference>
<protein>
    <recommendedName>
        <fullName evidence="12">Protein-export membrane protein SecF</fullName>
    </recommendedName>
</protein>
<comment type="subcellular location">
    <subcellularLocation>
        <location evidence="1 12">Cell membrane</location>
        <topology evidence="1 12">Multi-pass membrane protein</topology>
    </subcellularLocation>
</comment>
<dbReference type="GO" id="GO:0043952">
    <property type="term" value="P:protein transport by the Sec complex"/>
    <property type="evidence" value="ECO:0007669"/>
    <property type="project" value="UniProtKB-UniRule"/>
</dbReference>
<evidence type="ECO:0000256" key="8">
    <source>
        <dbReference type="ARBA" id="ARBA00023136"/>
    </source>
</evidence>
<dbReference type="PANTHER" id="PTHR30081">
    <property type="entry name" value="PROTEIN-EXPORT MEMBRANE PROTEIN SEC"/>
    <property type="match status" value="1"/>
</dbReference>
<dbReference type="InterPro" id="IPR048634">
    <property type="entry name" value="SecD_SecF_C"/>
</dbReference>
<evidence type="ECO:0000256" key="9">
    <source>
        <dbReference type="ARBA" id="ARBA00059018"/>
    </source>
</evidence>
<proteinExistence type="inferred from homology"/>
<dbReference type="PANTHER" id="PTHR30081:SF8">
    <property type="entry name" value="PROTEIN TRANSLOCASE SUBUNIT SECF"/>
    <property type="match status" value="1"/>
</dbReference>
<dbReference type="InterPro" id="IPR022646">
    <property type="entry name" value="SecD/SecF_CS"/>
</dbReference>
<dbReference type="Proteomes" id="UP000432089">
    <property type="component" value="Unassembled WGS sequence"/>
</dbReference>
<dbReference type="PRINTS" id="PR01755">
    <property type="entry name" value="SECFTRNLCASE"/>
</dbReference>
<feature type="transmembrane region" description="Helical" evidence="12">
    <location>
        <begin position="21"/>
        <end position="42"/>
    </location>
</feature>
<feature type="region of interest" description="Disordered" evidence="13">
    <location>
        <begin position="305"/>
        <end position="324"/>
    </location>
</feature>
<evidence type="ECO:0000256" key="2">
    <source>
        <dbReference type="ARBA" id="ARBA00022448"/>
    </source>
</evidence>
<dbReference type="EMBL" id="VZDO01000002">
    <property type="protein sequence ID" value="KAB0681976.1"/>
    <property type="molecule type" value="Genomic_DNA"/>
</dbReference>
<accession>A0A7V7PSD1</accession>
<dbReference type="Gene3D" id="1.20.1640.10">
    <property type="entry name" value="Multidrug efflux transporter AcrB transmembrane domain"/>
    <property type="match status" value="1"/>
</dbReference>
<evidence type="ECO:0000313" key="16">
    <source>
        <dbReference type="Proteomes" id="UP000432089"/>
    </source>
</evidence>
<comment type="caution">
    <text evidence="15">The sequence shown here is derived from an EMBL/GenBank/DDBJ whole genome shotgun (WGS) entry which is preliminary data.</text>
</comment>
<dbReference type="GO" id="GO:0065002">
    <property type="term" value="P:intracellular protein transmembrane transport"/>
    <property type="evidence" value="ECO:0007669"/>
    <property type="project" value="UniProtKB-UniRule"/>
</dbReference>
<dbReference type="HAMAP" id="MF_01464_B">
    <property type="entry name" value="SecF_B"/>
    <property type="match status" value="1"/>
</dbReference>
<feature type="transmembrane region" description="Helical" evidence="12">
    <location>
        <begin position="164"/>
        <end position="186"/>
    </location>
</feature>
<evidence type="ECO:0000259" key="14">
    <source>
        <dbReference type="Pfam" id="PF02355"/>
    </source>
</evidence>
<comment type="similarity">
    <text evidence="12">Belongs to the SecD/SecF family. SecF subfamily.</text>
</comment>
<dbReference type="InterPro" id="IPR022645">
    <property type="entry name" value="SecD/SecF_bac"/>
</dbReference>
<reference evidence="15 16" key="1">
    <citation type="submission" date="2019-09" db="EMBL/GenBank/DDBJ databases">
        <title>YIM 132180 draft genome.</title>
        <authorList>
            <person name="Zhang K."/>
        </authorList>
    </citation>
    <scope>NUCLEOTIDE SEQUENCE [LARGE SCALE GENOMIC DNA]</scope>
    <source>
        <strain evidence="15 16">YIM 132180</strain>
    </source>
</reference>
<evidence type="ECO:0000256" key="4">
    <source>
        <dbReference type="ARBA" id="ARBA00022692"/>
    </source>
</evidence>
<dbReference type="GO" id="GO:0005886">
    <property type="term" value="C:plasma membrane"/>
    <property type="evidence" value="ECO:0007669"/>
    <property type="project" value="UniProtKB-SubCell"/>
</dbReference>